<feature type="region of interest" description="Disordered" evidence="2">
    <location>
        <begin position="605"/>
        <end position="704"/>
    </location>
</feature>
<evidence type="ECO:0000259" key="5">
    <source>
        <dbReference type="Pfam" id="PF23317"/>
    </source>
</evidence>
<evidence type="ECO:0000256" key="1">
    <source>
        <dbReference type="SAM" id="Coils"/>
    </source>
</evidence>
<dbReference type="STRING" id="1109443.G4TG52"/>
<accession>G4TG52</accession>
<feature type="domain" description="Calcium channel YVC1-like C-terminal transmembrane" evidence="5">
    <location>
        <begin position="242"/>
        <end position="530"/>
    </location>
</feature>
<keyword evidence="7" id="KW-1185">Reference proteome</keyword>
<dbReference type="OMA" id="MTMFAAL"/>
<dbReference type="InterPro" id="IPR056337">
    <property type="entry name" value="LHD_YVC1"/>
</dbReference>
<evidence type="ECO:0000259" key="4">
    <source>
        <dbReference type="Pfam" id="PF23190"/>
    </source>
</evidence>
<dbReference type="InParanoid" id="G4TG52"/>
<dbReference type="Proteomes" id="UP000007148">
    <property type="component" value="Unassembled WGS sequence"/>
</dbReference>
<keyword evidence="3" id="KW-0472">Membrane</keyword>
<feature type="domain" description="YVC1 N-terminal linker helical" evidence="4">
    <location>
        <begin position="25"/>
        <end position="209"/>
    </location>
</feature>
<evidence type="ECO:0000313" key="7">
    <source>
        <dbReference type="Proteomes" id="UP000007148"/>
    </source>
</evidence>
<dbReference type="InterPro" id="IPR056336">
    <property type="entry name" value="YVC1_C"/>
</dbReference>
<gene>
    <name evidence="6" type="ORF">PIIN_04234</name>
</gene>
<evidence type="ECO:0000313" key="6">
    <source>
        <dbReference type="EMBL" id="CCA70295.1"/>
    </source>
</evidence>
<dbReference type="InterPro" id="IPR052971">
    <property type="entry name" value="TRP_calcium_channel"/>
</dbReference>
<reference evidence="6 7" key="1">
    <citation type="journal article" date="2011" name="PLoS Pathog.">
        <title>Endophytic Life Strategies Decoded by Genome and Transcriptome Analyses of the Mutualistic Root Symbiont Piriformospora indica.</title>
        <authorList>
            <person name="Zuccaro A."/>
            <person name="Lahrmann U."/>
            <person name="Guldener U."/>
            <person name="Langen G."/>
            <person name="Pfiffi S."/>
            <person name="Biedenkopf D."/>
            <person name="Wong P."/>
            <person name="Samans B."/>
            <person name="Grimm C."/>
            <person name="Basiewicz M."/>
            <person name="Murat C."/>
            <person name="Martin F."/>
            <person name="Kogel K.H."/>
        </authorList>
    </citation>
    <scope>NUCLEOTIDE SEQUENCE [LARGE SCALE GENOMIC DNA]</scope>
    <source>
        <strain evidence="6 7">DSM 11827</strain>
    </source>
</reference>
<dbReference type="AlphaFoldDB" id="G4TG52"/>
<evidence type="ECO:0000256" key="2">
    <source>
        <dbReference type="SAM" id="MobiDB-lite"/>
    </source>
</evidence>
<feature type="transmembrane region" description="Helical" evidence="3">
    <location>
        <begin position="266"/>
        <end position="283"/>
    </location>
</feature>
<dbReference type="Pfam" id="PF23317">
    <property type="entry name" value="YVC1_C"/>
    <property type="match status" value="1"/>
</dbReference>
<keyword evidence="3" id="KW-0812">Transmembrane</keyword>
<feature type="transmembrane region" description="Helical" evidence="3">
    <location>
        <begin position="508"/>
        <end position="527"/>
    </location>
</feature>
<dbReference type="OrthoDB" id="2373987at2759"/>
<evidence type="ECO:0008006" key="8">
    <source>
        <dbReference type="Google" id="ProtNLM"/>
    </source>
</evidence>
<dbReference type="EMBL" id="CAFZ01000078">
    <property type="protein sequence ID" value="CCA70295.1"/>
    <property type="molecule type" value="Genomic_DNA"/>
</dbReference>
<dbReference type="Pfam" id="PF23190">
    <property type="entry name" value="LHD_TRPY1"/>
    <property type="match status" value="1"/>
</dbReference>
<name>G4TG52_SERID</name>
<dbReference type="eggNOG" id="ENOG502QU70">
    <property type="taxonomic scope" value="Eukaryota"/>
</dbReference>
<feature type="transmembrane region" description="Helical" evidence="3">
    <location>
        <begin position="427"/>
        <end position="446"/>
    </location>
</feature>
<evidence type="ECO:0000256" key="3">
    <source>
        <dbReference type="SAM" id="Phobius"/>
    </source>
</evidence>
<feature type="transmembrane region" description="Helical" evidence="3">
    <location>
        <begin position="295"/>
        <end position="313"/>
    </location>
</feature>
<dbReference type="PANTHER" id="PTHR35859:SF6">
    <property type="entry name" value="ION TRANSPORT DOMAIN-CONTAINING PROTEIN"/>
    <property type="match status" value="1"/>
</dbReference>
<feature type="compositionally biased region" description="Low complexity" evidence="2">
    <location>
        <begin position="657"/>
        <end position="681"/>
    </location>
</feature>
<dbReference type="HOGENOM" id="CLU_009570_1_0_1"/>
<organism evidence="6 7">
    <name type="scientific">Serendipita indica (strain DSM 11827)</name>
    <name type="common">Root endophyte fungus</name>
    <name type="synonym">Piriformospora indica</name>
    <dbReference type="NCBI Taxonomy" id="1109443"/>
    <lineage>
        <taxon>Eukaryota</taxon>
        <taxon>Fungi</taxon>
        <taxon>Dikarya</taxon>
        <taxon>Basidiomycota</taxon>
        <taxon>Agaricomycotina</taxon>
        <taxon>Agaricomycetes</taxon>
        <taxon>Sebacinales</taxon>
        <taxon>Serendipitaceae</taxon>
        <taxon>Serendipita</taxon>
    </lineage>
</organism>
<feature type="transmembrane region" description="Helical" evidence="3">
    <location>
        <begin position="484"/>
        <end position="502"/>
    </location>
</feature>
<comment type="caution">
    <text evidence="6">The sequence shown here is derived from an EMBL/GenBank/DDBJ whole genome shotgun (WGS) entry which is preliminary data.</text>
</comment>
<feature type="transmembrane region" description="Helical" evidence="3">
    <location>
        <begin position="325"/>
        <end position="349"/>
    </location>
</feature>
<sequence>MSGDPEERRPLLAPTAESISKVKIWPLIVHIRKDVTESLDTALSWEQLTASDVNFTIIRPLVLRYASLRNMATVFAFLVVRAHFLSSAEGDLAHAHIKLSRANLCELMAIKMLRHFAKNQIELVAVLTVTWNPIAGAPQEVKDNVQKLVGGHEDDLDDPASAIEVAIATESKHFLSTPLAQTVINDIYTGRVVYTVASTRSIIADNYKQRQIEIYDPKNAPWLDHYRLRVPKYGQILEFLNFTLLLLTFLLCLSNKKFDKINIYELIFMIIALSFALGEYAAAREHGWEIYMADMWNGFDNAFIAIFFVYFGLRIKGLLSGDDWFSDLAFDIMACGACILFPRLAFFAISNNVVILALRGMIVEFLFFIMIAAICFSGLLFTLWELAGGTWTVKNTAWLMIQIWFGNTSLSFNQASSFHPVFGPPLMVIYAALSNTLLITILISILSNTFARIDQHATQEYLFQFAISTVEGVKSDALFSYQPPFNLLAFFLLAPLTLFASPRTLHSVNVFLIRLTSFPILIAISIYERYLAPGRRFFENSKTRANAFINSLPRHIKTVPLIDALVRSSGTDLLEAIFEIDIDEAHLEPLFNPEDNFFDRAQILTQQSDPNRSRAASIAAGTTPSKEVTALPTQPDSLGVPEAQGSRTPRARSPARGNGAASPPTGPAATSANANTANPSGITQTSDANRLRKRSQTPARPRSNLIAVDEDLQTGFQSPLARLFSSAARKPPRPIDYAPSNLELEETLIGIKRLQGVVEELKDERGASVQRLRGDIKELQERQARIETLLMTLTRGMRGDTVGKSSPPI</sequence>
<proteinExistence type="predicted"/>
<feature type="transmembrane region" description="Helical" evidence="3">
    <location>
        <begin position="361"/>
        <end position="384"/>
    </location>
</feature>
<feature type="transmembrane region" description="Helical" evidence="3">
    <location>
        <begin position="236"/>
        <end position="254"/>
    </location>
</feature>
<keyword evidence="3" id="KW-1133">Transmembrane helix</keyword>
<feature type="compositionally biased region" description="Polar residues" evidence="2">
    <location>
        <begin position="620"/>
        <end position="636"/>
    </location>
</feature>
<protein>
    <recommendedName>
        <fullName evidence="8">YVC1-vacuolar cation channel</fullName>
    </recommendedName>
</protein>
<keyword evidence="1" id="KW-0175">Coiled coil</keyword>
<dbReference type="PANTHER" id="PTHR35859">
    <property type="entry name" value="NONSELECTIVE CATION CHANNEL PROTEIN"/>
    <property type="match status" value="1"/>
</dbReference>
<feature type="coiled-coil region" evidence="1">
    <location>
        <begin position="744"/>
        <end position="789"/>
    </location>
</feature>